<keyword evidence="2" id="KW-0378">Hydrolase</keyword>
<dbReference type="RefSeq" id="WP_187034385.1">
    <property type="nucleotide sequence ID" value="NZ_CP060286.1"/>
</dbReference>
<evidence type="ECO:0000259" key="1">
    <source>
        <dbReference type="Pfam" id="PF12697"/>
    </source>
</evidence>
<dbReference type="SUPFAM" id="SSF53474">
    <property type="entry name" value="alpha/beta-Hydrolases"/>
    <property type="match status" value="1"/>
</dbReference>
<sequence>MKFKELGQPEHPVVILLHGGGLSWWSVEGAARLLTDEYRVVMPIIDGHGEDGGTDFLSIKDSAEKLIRFIDRACGGRVFALCGLSLGGQIAAEALAERRDIADFAVLESVLVQPGHDRGRTVPEPLIRLSYGLMRFRFFAKLQAKALSLPDELFEPYFRDTQKLTLNTLIHILKSNGDFHIPASLKETGSRVLILAGSGESAEMKLSAGLLKKAIPGSRLIISKGMRHGELSIAHCGEYVRLLRQWFSELPDEEGGSST</sequence>
<organism evidence="2 3">
    <name type="scientific">Caproicibacter fermentans</name>
    <dbReference type="NCBI Taxonomy" id="2576756"/>
    <lineage>
        <taxon>Bacteria</taxon>
        <taxon>Bacillati</taxon>
        <taxon>Bacillota</taxon>
        <taxon>Clostridia</taxon>
        <taxon>Eubacteriales</taxon>
        <taxon>Acutalibacteraceae</taxon>
        <taxon>Caproicibacter</taxon>
    </lineage>
</organism>
<dbReference type="InterPro" id="IPR000073">
    <property type="entry name" value="AB_hydrolase_1"/>
</dbReference>
<proteinExistence type="predicted"/>
<dbReference type="GO" id="GO:0016787">
    <property type="term" value="F:hydrolase activity"/>
    <property type="evidence" value="ECO:0007669"/>
    <property type="project" value="UniProtKB-KW"/>
</dbReference>
<dbReference type="AlphaFoldDB" id="A0A7G8T775"/>
<dbReference type="Proteomes" id="UP000515909">
    <property type="component" value="Chromosome"/>
</dbReference>
<dbReference type="InterPro" id="IPR029058">
    <property type="entry name" value="AB_hydrolase_fold"/>
</dbReference>
<protein>
    <submittedName>
        <fullName evidence="2">Alpha/beta hydrolase</fullName>
    </submittedName>
</protein>
<dbReference type="Pfam" id="PF12697">
    <property type="entry name" value="Abhydrolase_6"/>
    <property type="match status" value="1"/>
</dbReference>
<dbReference type="EMBL" id="CP060286">
    <property type="protein sequence ID" value="QNK39466.1"/>
    <property type="molecule type" value="Genomic_DNA"/>
</dbReference>
<feature type="domain" description="AB hydrolase-1" evidence="1">
    <location>
        <begin position="14"/>
        <end position="204"/>
    </location>
</feature>
<name>A0A7G8T775_9FIRM</name>
<gene>
    <name evidence="2" type="ORF">HCR03_11980</name>
</gene>
<reference evidence="2 3" key="1">
    <citation type="submission" date="2020-08" db="EMBL/GenBank/DDBJ databases">
        <title>The isolate Caproiciproducens sp. 7D4C2 produces n-caproate at mildly acidic conditions from hexoses: genome and rBOX comparison with related strains and chain-elongating bacteria.</title>
        <authorList>
            <person name="Esquivel-Elizondo S."/>
            <person name="Bagci C."/>
            <person name="Temovska M."/>
            <person name="Jeon B.S."/>
            <person name="Bessarab I."/>
            <person name="Williams R.B.H."/>
            <person name="Huson D.H."/>
            <person name="Angenent L.T."/>
        </authorList>
    </citation>
    <scope>NUCLEOTIDE SEQUENCE [LARGE SCALE GENOMIC DNA]</scope>
    <source>
        <strain evidence="2 3">7D4C2</strain>
    </source>
</reference>
<evidence type="ECO:0000313" key="3">
    <source>
        <dbReference type="Proteomes" id="UP000515909"/>
    </source>
</evidence>
<accession>A0A7G8T775</accession>
<dbReference type="KEGG" id="cfem:HCR03_11980"/>
<dbReference type="Gene3D" id="3.40.50.1820">
    <property type="entry name" value="alpha/beta hydrolase"/>
    <property type="match status" value="1"/>
</dbReference>
<evidence type="ECO:0000313" key="2">
    <source>
        <dbReference type="EMBL" id="QNK39466.1"/>
    </source>
</evidence>